<proteinExistence type="predicted"/>
<dbReference type="eggNOG" id="COG0323">
    <property type="taxonomic scope" value="Bacteria"/>
</dbReference>
<dbReference type="KEGG" id="dgg:DGI_0479"/>
<organism evidence="2 3">
    <name type="scientific">Megalodesulfovibrio gigas (strain ATCC 19364 / DSM 1382 / NCIMB 9332 / VKM B-1759)</name>
    <name type="common">Desulfovibrio gigas</name>
    <dbReference type="NCBI Taxonomy" id="1121448"/>
    <lineage>
        <taxon>Bacteria</taxon>
        <taxon>Pseudomonadati</taxon>
        <taxon>Thermodesulfobacteriota</taxon>
        <taxon>Desulfovibrionia</taxon>
        <taxon>Desulfovibrionales</taxon>
        <taxon>Desulfovibrionaceae</taxon>
        <taxon>Megalodesulfovibrio</taxon>
    </lineage>
</organism>
<gene>
    <name evidence="2" type="ORF">DGI_0479</name>
</gene>
<dbReference type="Gene3D" id="3.30.565.10">
    <property type="entry name" value="Histidine kinase-like ATPase, C-terminal domain"/>
    <property type="match status" value="1"/>
</dbReference>
<feature type="region of interest" description="Disordered" evidence="1">
    <location>
        <begin position="519"/>
        <end position="584"/>
    </location>
</feature>
<dbReference type="STRING" id="1121448.DGI_0479"/>
<name>T2G715_MEGG1</name>
<evidence type="ECO:0000313" key="2">
    <source>
        <dbReference type="EMBL" id="AGW12390.1"/>
    </source>
</evidence>
<dbReference type="InterPro" id="IPR036890">
    <property type="entry name" value="HATPase_C_sf"/>
</dbReference>
<evidence type="ECO:0000256" key="1">
    <source>
        <dbReference type="SAM" id="MobiDB-lite"/>
    </source>
</evidence>
<feature type="compositionally biased region" description="Basic and acidic residues" evidence="1">
    <location>
        <begin position="519"/>
        <end position="535"/>
    </location>
</feature>
<accession>T2G715</accession>
<reference evidence="2 3" key="1">
    <citation type="journal article" date="2013" name="J. Bacteriol.">
        <title>Roles of HynAB and Ech, the only two hydrogenases found in the model sulfate reducer Desulfovibrio gigas.</title>
        <authorList>
            <person name="Morais-Silva F.O."/>
            <person name="Santos C.I."/>
            <person name="Rodrigues R."/>
            <person name="Pereira I.A."/>
            <person name="Rodrigues-Pousada C."/>
        </authorList>
    </citation>
    <scope>NUCLEOTIDE SEQUENCE [LARGE SCALE GENOMIC DNA]</scope>
    <source>
        <strain evidence="3">ATCC 19364 / DSM 1382 / NCIMB 9332 / VKM B-1759</strain>
    </source>
</reference>
<dbReference type="Proteomes" id="UP000016587">
    <property type="component" value="Chromosome"/>
</dbReference>
<sequence length="657" mass="72548">MFHSYRRLNKEGSKQRAINFDGDVVDRVFPAARDDDAIELDLKYETDHGVELKSHRIKRQEKNWRLEGNCPQDSLYDFVDPGCLFAMVVDAGTKPATGAWAVYPADHEVTLAITSHAESSQLTAQSMIALYGSEGGYTLDLLCASKPELFGAPVSVLATPAAAGRTADSGPVHLPPNPRRLVRILASVGHSLPSAVADIVDNSISADATEIDIVFREPDQGHGRWMAITDNGRGMDRQQLAEAMRIGSITEYEERDLGKYGYGLKGASWSQAESFTVVTRQQGEAPHHLSWDAETMDNWEASRADLESWIARVISLGDHGTCVFWRDMRPPRHTSASRGVEPYTAEIRDLSRHLGLVFHRFLNGHARGRKAVTIRINGNAVAPNDPVGHSLATAYDRKPIRVPTATEDAYVDVQAFLLPSEQEVKELHEVDAEAARRDLDRLGMFGRRNESQGLYLYRNDRLIQWGGWHEMWTTNDEKTKLARVVVDFGSALDDQFSVNISKQKVVLPQQVQEHIKRLADDARKASRRKYLDDSPVKNGRPKTPKGNGKPAGPQPANPGNANPGGTMSPTVVVAGGNQPRPEPVMPVRKVRNADFSWKISRSMTGQEEIQVSESETDLQALFDSVSANEEALARLAGFLRRLDKAGVQGLLSKGNTA</sequence>
<dbReference type="PATRIC" id="fig|1121448.10.peg.476"/>
<reference evidence="3" key="2">
    <citation type="submission" date="2013-07" db="EMBL/GenBank/DDBJ databases">
        <authorList>
            <person name="Morais-Silva F.O."/>
            <person name="Rezende A.M."/>
            <person name="Pimentel C."/>
            <person name="Resende D.M."/>
            <person name="Santos C.I."/>
            <person name="Clemente C."/>
            <person name="de Oliveira L.M."/>
            <person name="da Silva S.M."/>
            <person name="Costa D.A."/>
            <person name="Varela-Raposo A."/>
            <person name="Horacio E.C.A."/>
            <person name="Matos M."/>
            <person name="Flores O."/>
            <person name="Ruiz J.C."/>
            <person name="Rodrigues-Pousada C."/>
        </authorList>
    </citation>
    <scope>NUCLEOTIDE SEQUENCE [LARGE SCALE GENOMIC DNA]</scope>
    <source>
        <strain evidence="3">ATCC 19364 / DSM 1382 / NCIMB 9332 / VKM B-1759</strain>
    </source>
</reference>
<keyword evidence="3" id="KW-1185">Reference proteome</keyword>
<dbReference type="AlphaFoldDB" id="T2G715"/>
<dbReference type="EMBL" id="CP006585">
    <property type="protein sequence ID" value="AGW12390.1"/>
    <property type="molecule type" value="Genomic_DNA"/>
</dbReference>
<dbReference type="HOGENOM" id="CLU_027493_0_0_7"/>
<evidence type="ECO:0000313" key="3">
    <source>
        <dbReference type="Proteomes" id="UP000016587"/>
    </source>
</evidence>
<dbReference type="Pfam" id="PF13589">
    <property type="entry name" value="HATPase_c_3"/>
    <property type="match status" value="1"/>
</dbReference>
<dbReference type="SUPFAM" id="SSF55874">
    <property type="entry name" value="ATPase domain of HSP90 chaperone/DNA topoisomerase II/histidine kinase"/>
    <property type="match status" value="1"/>
</dbReference>
<protein>
    <submittedName>
        <fullName evidence="2">Putative ATPase</fullName>
    </submittedName>
</protein>